<sequence length="403" mass="44636">MRAILHASMAQGIDMTTDKQIDTPFEQEQPLDAFETDIGQTDNSTEEEPSVGSNEDIAVTSNNEASAEAVLQTEHIQETQIEEEQAEQTSMMNIGQTLREKRLAMGYEEKQVAADLKLTQDQVNALEENNFSFFRSITFTRGFLKSYCRLLELDAKEVLVAFNEQQQVSKPSIEPVDTVVHKQSHLGDPIVIFVSVVIVAVLVFFVFWWPSQSSDDAATSDANSSQVERSETIQQETTETKSEVAATENIEPVEKADSQPETVVENSPVIVADSQNLSDDQVVTGLSPETVALLEEAGVSPEDVVKASQEPVKDIDDVPAQPFYLDDVQIAFSEDCWTEIRDSTGKILFSGVKAAGSELNLSGEAPYRVVFGYSRGVSSLKYKGQEFDFSSYVRKDLARFELK</sequence>
<dbReference type="EMBL" id="CP002771">
    <property type="protein sequence ID" value="AEF55479.1"/>
    <property type="molecule type" value="Genomic_DNA"/>
</dbReference>
<organism evidence="4 5">
    <name type="scientific">Marinomonas posidonica (strain CECT 7376 / NCIMB 14433 / IVIA-Po-181)</name>
    <dbReference type="NCBI Taxonomy" id="491952"/>
    <lineage>
        <taxon>Bacteria</taxon>
        <taxon>Pseudomonadati</taxon>
        <taxon>Pseudomonadota</taxon>
        <taxon>Gammaproteobacteria</taxon>
        <taxon>Oceanospirillales</taxon>
        <taxon>Oceanospirillaceae</taxon>
        <taxon>Marinomonas</taxon>
    </lineage>
</organism>
<feature type="region of interest" description="Disordered" evidence="1">
    <location>
        <begin position="15"/>
        <end position="53"/>
    </location>
</feature>
<keyword evidence="5" id="KW-1185">Reference proteome</keyword>
<dbReference type="GO" id="GO:0003677">
    <property type="term" value="F:DNA binding"/>
    <property type="evidence" value="ECO:0007669"/>
    <property type="project" value="InterPro"/>
</dbReference>
<dbReference type="Pfam" id="PF13464">
    <property type="entry name" value="RodZ_C"/>
    <property type="match status" value="1"/>
</dbReference>
<evidence type="ECO:0000259" key="3">
    <source>
        <dbReference type="Pfam" id="PF13464"/>
    </source>
</evidence>
<keyword evidence="2" id="KW-1133">Transmembrane helix</keyword>
<dbReference type="AlphaFoldDB" id="F6CWB8"/>
<dbReference type="InterPro" id="IPR025194">
    <property type="entry name" value="RodZ-like_C"/>
</dbReference>
<keyword evidence="2" id="KW-0812">Transmembrane</keyword>
<dbReference type="Gene3D" id="1.10.260.40">
    <property type="entry name" value="lambda repressor-like DNA-binding domains"/>
    <property type="match status" value="1"/>
</dbReference>
<evidence type="ECO:0000313" key="4">
    <source>
        <dbReference type="EMBL" id="AEF55479.1"/>
    </source>
</evidence>
<dbReference type="PANTHER" id="PTHR34475">
    <property type="match status" value="1"/>
</dbReference>
<dbReference type="Proteomes" id="UP000009230">
    <property type="component" value="Chromosome"/>
</dbReference>
<dbReference type="Pfam" id="PF13413">
    <property type="entry name" value="HTH_25"/>
    <property type="match status" value="1"/>
</dbReference>
<gene>
    <name evidence="4" type="ordered locus">Mar181_2446</name>
</gene>
<dbReference type="InterPro" id="IPR050400">
    <property type="entry name" value="Bact_Cytoskel_RodZ"/>
</dbReference>
<proteinExistence type="predicted"/>
<evidence type="ECO:0000256" key="2">
    <source>
        <dbReference type="SAM" id="Phobius"/>
    </source>
</evidence>
<accession>F6CWB8</accession>
<feature type="transmembrane region" description="Helical" evidence="2">
    <location>
        <begin position="190"/>
        <end position="209"/>
    </location>
</feature>
<feature type="region of interest" description="Disordered" evidence="1">
    <location>
        <begin position="217"/>
        <end position="248"/>
    </location>
</feature>
<keyword evidence="2" id="KW-0472">Membrane</keyword>
<name>F6CWB8_MARPP</name>
<evidence type="ECO:0000313" key="5">
    <source>
        <dbReference type="Proteomes" id="UP000009230"/>
    </source>
</evidence>
<dbReference type="PANTHER" id="PTHR34475:SF1">
    <property type="entry name" value="CYTOSKELETON PROTEIN RODZ"/>
    <property type="match status" value="1"/>
</dbReference>
<protein>
    <recommendedName>
        <fullName evidence="3">Cytoskeleton protein RodZ-like C-terminal domain-containing protein</fullName>
    </recommendedName>
</protein>
<dbReference type="SUPFAM" id="SSF47413">
    <property type="entry name" value="lambda repressor-like DNA-binding domains"/>
    <property type="match status" value="1"/>
</dbReference>
<feature type="domain" description="Cytoskeleton protein RodZ-like C-terminal" evidence="3">
    <location>
        <begin position="329"/>
        <end position="401"/>
    </location>
</feature>
<reference evidence="4 5" key="1">
    <citation type="journal article" date="2012" name="Stand. Genomic Sci.">
        <title>Complete genome sequence of Marinomonas posidonica type strain (IVIA-Po-181(T)).</title>
        <authorList>
            <person name="Lucas-Elio P."/>
            <person name="Goodwin L."/>
            <person name="Woyke T."/>
            <person name="Pitluck S."/>
            <person name="Nolan M."/>
            <person name="Kyrpides N.C."/>
            <person name="Detter J.C."/>
            <person name="Copeland A."/>
            <person name="Lu M."/>
            <person name="Bruce D."/>
            <person name="Detter C."/>
            <person name="Tapia R."/>
            <person name="Han S."/>
            <person name="Land M.L."/>
            <person name="Ivanova N."/>
            <person name="Mikhailova N."/>
            <person name="Johnston A.W."/>
            <person name="Sanchez-Amat A."/>
        </authorList>
    </citation>
    <scope>NUCLEOTIDE SEQUENCE [LARGE SCALE GENOMIC DNA]</scope>
    <source>
        <strain evidence="5">CECT 7376 / NCIMB 14433 / IVIA-Po-181</strain>
    </source>
</reference>
<dbReference type="InterPro" id="IPR010982">
    <property type="entry name" value="Lambda_DNA-bd_dom_sf"/>
</dbReference>
<dbReference type="HOGENOM" id="CLU_047530_3_1_6"/>
<dbReference type="KEGG" id="mpc:Mar181_2446"/>
<evidence type="ECO:0000256" key="1">
    <source>
        <dbReference type="SAM" id="MobiDB-lite"/>
    </source>
</evidence>
<dbReference type="STRING" id="491952.Mar181_2446"/>
<dbReference type="eggNOG" id="COG1426">
    <property type="taxonomic scope" value="Bacteria"/>
</dbReference>